<gene>
    <name evidence="4" type="ORF">H5S41_09770</name>
</gene>
<evidence type="ECO:0000313" key="4">
    <source>
        <dbReference type="EMBL" id="MBB1124238.1"/>
    </source>
</evidence>
<dbReference type="InterPro" id="IPR050624">
    <property type="entry name" value="HTH-type_Tx_Regulator"/>
</dbReference>
<organism evidence="4 5">
    <name type="scientific">Limosilactobacillus albertensis</name>
    <dbReference type="NCBI Taxonomy" id="2759752"/>
    <lineage>
        <taxon>Bacteria</taxon>
        <taxon>Bacillati</taxon>
        <taxon>Bacillota</taxon>
        <taxon>Bacilli</taxon>
        <taxon>Lactobacillales</taxon>
        <taxon>Lactobacillaceae</taxon>
        <taxon>Limosilactobacillus</taxon>
    </lineage>
</organism>
<dbReference type="Pfam" id="PF14278">
    <property type="entry name" value="TetR_C_8"/>
    <property type="match status" value="1"/>
</dbReference>
<protein>
    <submittedName>
        <fullName evidence="4">TetR/AcrR family transcriptional regulator</fullName>
    </submittedName>
</protein>
<evidence type="ECO:0000259" key="3">
    <source>
        <dbReference type="PROSITE" id="PS50977"/>
    </source>
</evidence>
<dbReference type="GO" id="GO:0003677">
    <property type="term" value="F:DNA binding"/>
    <property type="evidence" value="ECO:0007669"/>
    <property type="project" value="UniProtKB-UniRule"/>
</dbReference>
<dbReference type="Proteomes" id="UP000547628">
    <property type="component" value="Unassembled WGS sequence"/>
</dbReference>
<dbReference type="PROSITE" id="PS50977">
    <property type="entry name" value="HTH_TETR_2"/>
    <property type="match status" value="1"/>
</dbReference>
<evidence type="ECO:0000256" key="1">
    <source>
        <dbReference type="ARBA" id="ARBA00023125"/>
    </source>
</evidence>
<dbReference type="InterPro" id="IPR001647">
    <property type="entry name" value="HTH_TetR"/>
</dbReference>
<dbReference type="InterPro" id="IPR039532">
    <property type="entry name" value="TetR_C_Firmicutes"/>
</dbReference>
<sequence length="181" mass="21079">MTNKVNNKRSLETQTILAKNFLELLQEKPVSQVTVTEITKRANVNRGTFYSHYQDVYDLLEKLSQSFITDLTATIKLNERSPNLEENLEQMLKTIQRHKTVARICLNNLQADKRVSRAFISIKEVTFKIFRKENEDLSDFECELKYTFFTQGSIALILKWLDIPNQLSVSNVVQLLMALYL</sequence>
<dbReference type="Pfam" id="PF00440">
    <property type="entry name" value="TetR_N"/>
    <property type="match status" value="1"/>
</dbReference>
<dbReference type="PANTHER" id="PTHR43479">
    <property type="entry name" value="ACREF/ENVCD OPERON REPRESSOR-RELATED"/>
    <property type="match status" value="1"/>
</dbReference>
<dbReference type="Gene3D" id="1.10.357.10">
    <property type="entry name" value="Tetracycline Repressor, domain 2"/>
    <property type="match status" value="1"/>
</dbReference>
<dbReference type="RefSeq" id="WP_182603163.1">
    <property type="nucleotide sequence ID" value="NZ_JACIVD010000069.1"/>
</dbReference>
<dbReference type="SUPFAM" id="SSF46689">
    <property type="entry name" value="Homeodomain-like"/>
    <property type="match status" value="1"/>
</dbReference>
<proteinExistence type="predicted"/>
<dbReference type="AlphaFoldDB" id="A0A839HAJ9"/>
<dbReference type="PANTHER" id="PTHR43479:SF7">
    <property type="entry name" value="TETR-FAMILY TRANSCRIPTIONAL REGULATOR"/>
    <property type="match status" value="1"/>
</dbReference>
<accession>A0A839HAJ9</accession>
<feature type="DNA-binding region" description="H-T-H motif" evidence="2">
    <location>
        <begin position="34"/>
        <end position="53"/>
    </location>
</feature>
<feature type="domain" description="HTH tetR-type" evidence="3">
    <location>
        <begin position="11"/>
        <end position="71"/>
    </location>
</feature>
<name>A0A839HAJ9_9LACO</name>
<evidence type="ECO:0000256" key="2">
    <source>
        <dbReference type="PROSITE-ProRule" id="PRU00335"/>
    </source>
</evidence>
<evidence type="ECO:0000313" key="5">
    <source>
        <dbReference type="Proteomes" id="UP000547628"/>
    </source>
</evidence>
<comment type="caution">
    <text evidence="4">The sequence shown here is derived from an EMBL/GenBank/DDBJ whole genome shotgun (WGS) entry which is preliminary data.</text>
</comment>
<reference evidence="4 5" key="1">
    <citation type="submission" date="2020-07" db="EMBL/GenBank/DDBJ databases">
        <title>Description of Limosilactobacillus balticus sp. nov., Limosilactobacillus agrestis sp. nov., Limosilactobacillus albertensis sp. nov., Limosilactobacillus rudii sp. nov., Limosilactobacillus fastidiosus sp. nov., five novel Limosilactobacillus species isolated from the vertebrate gastrointestinal tract, and proposal of 6 subspecies of Limosilactobacillus reuteri adapted to the gastrointestinal tract of specific vertebrate hosts.</title>
        <authorList>
            <person name="Li F."/>
            <person name="Cheng C."/>
            <person name="Zheng J."/>
            <person name="Quevedo R.M."/>
            <person name="Li J."/>
            <person name="Roos S."/>
            <person name="Gaenzle M.G."/>
            <person name="Walter J."/>
        </authorList>
    </citation>
    <scope>NUCLEOTIDE SEQUENCE [LARGE SCALE GENOMIC DNA]</scope>
    <source>
        <strain evidence="4 5">Lr3000</strain>
    </source>
</reference>
<keyword evidence="1 2" id="KW-0238">DNA-binding</keyword>
<dbReference type="InterPro" id="IPR009057">
    <property type="entry name" value="Homeodomain-like_sf"/>
</dbReference>
<dbReference type="EMBL" id="JACIVD010000069">
    <property type="protein sequence ID" value="MBB1124238.1"/>
    <property type="molecule type" value="Genomic_DNA"/>
</dbReference>